<protein>
    <submittedName>
        <fullName evidence="2">Uncharacterized protein</fullName>
    </submittedName>
</protein>
<feature type="transmembrane region" description="Helical" evidence="1">
    <location>
        <begin position="6"/>
        <end position="21"/>
    </location>
</feature>
<organism evidence="2">
    <name type="scientific">viral metagenome</name>
    <dbReference type="NCBI Taxonomy" id="1070528"/>
    <lineage>
        <taxon>unclassified sequences</taxon>
        <taxon>metagenomes</taxon>
        <taxon>organismal metagenomes</taxon>
    </lineage>
</organism>
<proteinExistence type="predicted"/>
<sequence>MYKIVLPIIIIVLVIICVFYKKDENIIIIDKDNNINVDYASLNEMADTVTKYSLKSDDYAEKLVLIYRATFHLFDMNFPVVSIVKLDDYVSKFKYEYNNYEFPQGELYHNLQRFIITNITHYIVNSERQLQNNYENDREIIYVYLRALFNHSRVMSI</sequence>
<accession>A0A6C0DZ01</accession>
<keyword evidence="1" id="KW-1133">Transmembrane helix</keyword>
<name>A0A6C0DZ01_9ZZZZ</name>
<evidence type="ECO:0000256" key="1">
    <source>
        <dbReference type="SAM" id="Phobius"/>
    </source>
</evidence>
<evidence type="ECO:0000313" key="2">
    <source>
        <dbReference type="EMBL" id="QHT21581.1"/>
    </source>
</evidence>
<dbReference type="EMBL" id="MN739695">
    <property type="protein sequence ID" value="QHT21581.1"/>
    <property type="molecule type" value="Genomic_DNA"/>
</dbReference>
<dbReference type="AlphaFoldDB" id="A0A6C0DZ01"/>
<keyword evidence="1" id="KW-0812">Transmembrane</keyword>
<reference evidence="2" key="1">
    <citation type="journal article" date="2020" name="Nature">
        <title>Giant virus diversity and host interactions through global metagenomics.</title>
        <authorList>
            <person name="Schulz F."/>
            <person name="Roux S."/>
            <person name="Paez-Espino D."/>
            <person name="Jungbluth S."/>
            <person name="Walsh D.A."/>
            <person name="Denef V.J."/>
            <person name="McMahon K.D."/>
            <person name="Konstantinidis K.T."/>
            <person name="Eloe-Fadrosh E.A."/>
            <person name="Kyrpides N.C."/>
            <person name="Woyke T."/>
        </authorList>
    </citation>
    <scope>NUCLEOTIDE SEQUENCE</scope>
    <source>
        <strain evidence="2">GVMAG-M-3300023179-103</strain>
    </source>
</reference>
<keyword evidence="1" id="KW-0472">Membrane</keyword>